<organism evidence="1 2">
    <name type="scientific">Lacrimispora algidixylanolytica</name>
    <dbReference type="NCBI Taxonomy" id="94868"/>
    <lineage>
        <taxon>Bacteria</taxon>
        <taxon>Bacillati</taxon>
        <taxon>Bacillota</taxon>
        <taxon>Clostridia</taxon>
        <taxon>Lachnospirales</taxon>
        <taxon>Lachnospiraceae</taxon>
        <taxon>Lacrimispora</taxon>
    </lineage>
</organism>
<reference evidence="1 2" key="1">
    <citation type="submission" date="2016-08" db="EMBL/GenBank/DDBJ databases">
        <title>A new outlook on sporulation: Clostridium algidixylanolyticum.</title>
        <authorList>
            <person name="Poppleton D.I."/>
            <person name="Gribaldo S."/>
        </authorList>
    </citation>
    <scope>NUCLEOTIDE SEQUENCE [LARGE SCALE GENOMIC DNA]</scope>
    <source>
        <strain evidence="1 2">SPL73</strain>
    </source>
</reference>
<evidence type="ECO:0000313" key="2">
    <source>
        <dbReference type="Proteomes" id="UP000284277"/>
    </source>
</evidence>
<name>A0A419T993_9FIRM</name>
<dbReference type="Proteomes" id="UP000284277">
    <property type="component" value="Unassembled WGS sequence"/>
</dbReference>
<keyword evidence="2" id="KW-1185">Reference proteome</keyword>
<dbReference type="EMBL" id="MCIA01000003">
    <property type="protein sequence ID" value="RKD34042.1"/>
    <property type="molecule type" value="Genomic_DNA"/>
</dbReference>
<proteinExistence type="predicted"/>
<dbReference type="AlphaFoldDB" id="A0A419T993"/>
<accession>A0A419T993</accession>
<evidence type="ECO:0000313" key="1">
    <source>
        <dbReference type="EMBL" id="RKD34042.1"/>
    </source>
</evidence>
<sequence>MGGSNTEYGYGIAIGPDGAIYTTGVTFSADFPTTTGAYQTTLIGSGDAFVTKTAFAFYKQFSLSIKGLF</sequence>
<protein>
    <submittedName>
        <fullName evidence="1">Uncharacterized protein</fullName>
    </submittedName>
</protein>
<gene>
    <name evidence="1" type="ORF">BET01_12865</name>
</gene>
<comment type="caution">
    <text evidence="1">The sequence shown here is derived from an EMBL/GenBank/DDBJ whole genome shotgun (WGS) entry which is preliminary data.</text>
</comment>